<dbReference type="EMBL" id="CAXLJL010000267">
    <property type="protein sequence ID" value="CAL5135503.1"/>
    <property type="molecule type" value="Genomic_DNA"/>
</dbReference>
<proteinExistence type="predicted"/>
<evidence type="ECO:0000313" key="1">
    <source>
        <dbReference type="EMBL" id="CAL5135503.1"/>
    </source>
</evidence>
<dbReference type="AlphaFoldDB" id="A0AAV2TDR7"/>
<organism evidence="1 2">
    <name type="scientific">Calicophoron daubneyi</name>
    <name type="common">Rumen fluke</name>
    <name type="synonym">Paramphistomum daubneyi</name>
    <dbReference type="NCBI Taxonomy" id="300641"/>
    <lineage>
        <taxon>Eukaryota</taxon>
        <taxon>Metazoa</taxon>
        <taxon>Spiralia</taxon>
        <taxon>Lophotrochozoa</taxon>
        <taxon>Platyhelminthes</taxon>
        <taxon>Trematoda</taxon>
        <taxon>Digenea</taxon>
        <taxon>Plagiorchiida</taxon>
        <taxon>Pronocephalata</taxon>
        <taxon>Paramphistomoidea</taxon>
        <taxon>Paramphistomidae</taxon>
        <taxon>Calicophoron</taxon>
    </lineage>
</organism>
<name>A0AAV2TDR7_CALDB</name>
<reference evidence="1" key="1">
    <citation type="submission" date="2024-06" db="EMBL/GenBank/DDBJ databases">
        <authorList>
            <person name="Liu X."/>
            <person name="Lenzi L."/>
            <person name="Haldenby T S."/>
            <person name="Uol C."/>
        </authorList>
    </citation>
    <scope>NUCLEOTIDE SEQUENCE</scope>
</reference>
<dbReference type="Proteomes" id="UP001497525">
    <property type="component" value="Unassembled WGS sequence"/>
</dbReference>
<comment type="caution">
    <text evidence="1">The sequence shown here is derived from an EMBL/GenBank/DDBJ whole genome shotgun (WGS) entry which is preliminary data.</text>
</comment>
<evidence type="ECO:0000313" key="2">
    <source>
        <dbReference type="Proteomes" id="UP001497525"/>
    </source>
</evidence>
<protein>
    <submittedName>
        <fullName evidence="1">Uncharacterized protein</fullName>
    </submittedName>
</protein>
<sequence>MTNWLSYGTYLCSSVSPRHVMKSSVELQALTFIMARITKSVLLFIIHRPPISHTPTVEDSFVSLGD</sequence>
<accession>A0AAV2TDR7</accession>
<gene>
    <name evidence="1" type="ORF">CDAUBV1_LOCUS9641</name>
</gene>